<proteinExistence type="predicted"/>
<dbReference type="Gene3D" id="2.60.120.200">
    <property type="match status" value="1"/>
</dbReference>
<evidence type="ECO:0000313" key="2">
    <source>
        <dbReference type="Proteomes" id="UP000539175"/>
    </source>
</evidence>
<dbReference type="RefSeq" id="WP_184799952.1">
    <property type="nucleotide sequence ID" value="NZ_JACIIZ010000005.1"/>
</dbReference>
<dbReference type="InterPro" id="IPR013320">
    <property type="entry name" value="ConA-like_dom_sf"/>
</dbReference>
<dbReference type="SUPFAM" id="SSF49785">
    <property type="entry name" value="Galactose-binding domain-like"/>
    <property type="match status" value="1"/>
</dbReference>
<protein>
    <submittedName>
        <fullName evidence="1">Uncharacterized protein</fullName>
    </submittedName>
</protein>
<sequence length="977" mass="98731">MSTSWVLNGTTYSEDDFSLENVGYYKIWARFWRDALAEIGNSSPNLVMQSVTALVAIVQGYAAQAAAARDGAVAVSGLGDLGAFSGQVQAGAPAAVFFYDTTRDGDGGAWRLRCAGKTWATQVLNTSTRGKRADFPGRVMFVADATARTVTAYDCDQSTPVMWAVIGGPGKNVDLGAGVPQMLARNGCLYIASNSTGLFEINFLGAEIVTRVTAGGTYIRGEPGVVNANNALSESVYLPARALVTNGAAGVDVTVLPGAPIDRATGLPRPTIAVATPGGVSVIHPSGQVATITDASGAAAVWFTSDGRLGYISGGGIISLGPVPYSTVAATAWRQYIYGDAATSGAINRPGTVAVTKAIVGGWFGGGAGLCLLAEDAVNPTAGMQAVVTSAGNTAYGGGAFNSGWMPGDIRLALSSTATGSVTTSGELVANGTFASSLTGWTAGAGWAQSSGAAAKTAGSAGNLSQTIATVAGQTYLFAADATRSAGTLTVQVAGATVATVTANGTMLVQFTATASSTAISFAGDASFAGTVDNVSVMGAEPDRCVRAIGMRVMGSLTRAAVSAIAPTDLSAWGGFSTSNYLLQPPSAALDFGTGDFSLSVWLRAGAVNQFVVARQPGTGAGYGTTPNWELFTNGSGNYQFNISDGTNGAFVADAGTHTAGTSYDHVVAVKRGSTLEIWVNGWRAATASAGAVGSLTNTAASLLVGCGYSGGALTGAWSAGAVALLRISATAPTPEQITRIFADEAPLFRAGARCVLGGASAAVQALAHDPDTGALYAAKGDGTSVFQGLIRTAHLAGLAATNNSDNHTGVAARQGGYVIATGNQAVAGQPPIFLRDRILSDRVPVAPIDGVHVAFPVGRTTDATATVVARFPVAEGDHGQVVFNVTAAEWGAAPTEIDGYQVRARFYRLPNGNVTITGVQHLGTDTESNTTAMDATLVALNDAAPGVGLQVQGVAGKTIGWASAAEITRFGGARYS</sequence>
<accession>A0A7X0ECT9</accession>
<reference evidence="1 2" key="1">
    <citation type="submission" date="2020-08" db="EMBL/GenBank/DDBJ databases">
        <title>Genomic Encyclopedia of Type Strains, Phase IV (KMG-IV): sequencing the most valuable type-strain genomes for metagenomic binning, comparative biology and taxonomic classification.</title>
        <authorList>
            <person name="Goeker M."/>
        </authorList>
    </citation>
    <scope>NUCLEOTIDE SEQUENCE [LARGE SCALE GENOMIC DNA]</scope>
    <source>
        <strain evidence="1 2">DSM 22198</strain>
    </source>
</reference>
<organism evidence="1 2">
    <name type="scientific">Nitrospirillum iridis</name>
    <dbReference type="NCBI Taxonomy" id="765888"/>
    <lineage>
        <taxon>Bacteria</taxon>
        <taxon>Pseudomonadati</taxon>
        <taxon>Pseudomonadota</taxon>
        <taxon>Alphaproteobacteria</taxon>
        <taxon>Rhodospirillales</taxon>
        <taxon>Azospirillaceae</taxon>
        <taxon>Nitrospirillum</taxon>
    </lineage>
</organism>
<dbReference type="AlphaFoldDB" id="A0A7X0ECT9"/>
<keyword evidence="2" id="KW-1185">Reference proteome</keyword>
<dbReference type="Proteomes" id="UP000539175">
    <property type="component" value="Unassembled WGS sequence"/>
</dbReference>
<dbReference type="SUPFAM" id="SSF49899">
    <property type="entry name" value="Concanavalin A-like lectins/glucanases"/>
    <property type="match status" value="1"/>
</dbReference>
<gene>
    <name evidence="1" type="ORF">FHS74_001996</name>
</gene>
<dbReference type="InterPro" id="IPR008979">
    <property type="entry name" value="Galactose-bd-like_sf"/>
</dbReference>
<comment type="caution">
    <text evidence="1">The sequence shown here is derived from an EMBL/GenBank/DDBJ whole genome shotgun (WGS) entry which is preliminary data.</text>
</comment>
<dbReference type="EMBL" id="JACIIZ010000005">
    <property type="protein sequence ID" value="MBB6251445.1"/>
    <property type="molecule type" value="Genomic_DNA"/>
</dbReference>
<name>A0A7X0ECT9_9PROT</name>
<evidence type="ECO:0000313" key="1">
    <source>
        <dbReference type="EMBL" id="MBB6251445.1"/>
    </source>
</evidence>
<dbReference type="Pfam" id="PF13385">
    <property type="entry name" value="Laminin_G_3"/>
    <property type="match status" value="1"/>
</dbReference>